<proteinExistence type="predicted"/>
<dbReference type="Gene3D" id="3.40.50.1580">
    <property type="entry name" value="Nucleoside phosphorylase domain"/>
    <property type="match status" value="1"/>
</dbReference>
<dbReference type="GO" id="GO:0003824">
    <property type="term" value="F:catalytic activity"/>
    <property type="evidence" value="ECO:0007669"/>
    <property type="project" value="InterPro"/>
</dbReference>
<dbReference type="Pfam" id="PF01048">
    <property type="entry name" value="PNP_UDP_1"/>
    <property type="match status" value="1"/>
</dbReference>
<dbReference type="PANTHER" id="PTHR21234:SF30">
    <property type="entry name" value="PHOSPHORYLASE SUPERFAMILY PROTEIN"/>
    <property type="match status" value="1"/>
</dbReference>
<protein>
    <submittedName>
        <fullName evidence="3">Nucleoside phosphorylase</fullName>
    </submittedName>
</protein>
<keyword evidence="4" id="KW-1185">Reference proteome</keyword>
<dbReference type="SUPFAM" id="SSF53167">
    <property type="entry name" value="Purine and uridine phosphorylases"/>
    <property type="match status" value="1"/>
</dbReference>
<comment type="caution">
    <text evidence="3">The sequence shown here is derived from an EMBL/GenBank/DDBJ whole genome shotgun (WGS) entry which is preliminary data.</text>
</comment>
<dbReference type="OrthoDB" id="1916878at2759"/>
<dbReference type="GO" id="GO:0009116">
    <property type="term" value="P:nucleoside metabolic process"/>
    <property type="evidence" value="ECO:0007669"/>
    <property type="project" value="InterPro"/>
</dbReference>
<reference evidence="4" key="1">
    <citation type="submission" date="2016-06" db="EMBL/GenBank/DDBJ databases">
        <title>Parallel loss of symbiosis genes in relatives of nitrogen-fixing non-legume Parasponia.</title>
        <authorList>
            <person name="Van Velzen R."/>
            <person name="Holmer R."/>
            <person name="Bu F."/>
            <person name="Rutten L."/>
            <person name="Van Zeijl A."/>
            <person name="Liu W."/>
            <person name="Santuari L."/>
            <person name="Cao Q."/>
            <person name="Sharma T."/>
            <person name="Shen D."/>
            <person name="Roswanjaya Y."/>
            <person name="Wardhani T."/>
            <person name="Kalhor M.S."/>
            <person name="Jansen J."/>
            <person name="Van den Hoogen J."/>
            <person name="Gungor B."/>
            <person name="Hartog M."/>
            <person name="Hontelez J."/>
            <person name="Verver J."/>
            <person name="Yang W.-C."/>
            <person name="Schijlen E."/>
            <person name="Repin R."/>
            <person name="Schilthuizen M."/>
            <person name="Schranz E."/>
            <person name="Heidstra R."/>
            <person name="Miyata K."/>
            <person name="Fedorova E."/>
            <person name="Kohlen W."/>
            <person name="Bisseling T."/>
            <person name="Smit S."/>
            <person name="Geurts R."/>
        </authorList>
    </citation>
    <scope>NUCLEOTIDE SEQUENCE [LARGE SCALE GENOMIC DNA]</scope>
    <source>
        <strain evidence="4">cv. RG33-2</strain>
    </source>
</reference>
<accession>A0A2P5BSI2</accession>
<feature type="chain" id="PRO_5015140041" evidence="1">
    <location>
        <begin position="26"/>
        <end position="334"/>
    </location>
</feature>
<gene>
    <name evidence="3" type="ORF">TorRG33x02_310520</name>
</gene>
<dbReference type="InParanoid" id="A0A2P5BSI2"/>
<sequence length="334" mass="36489">MASEQIAKCLVMVVLISLFVTSTFAIPKKGKLIHIIREVNRKGPYIGLITVFPPEEAAFFATGAFKPHPKHPFLDLSGRRFRVGKIHDKRVIYVRCGIGTANAVAATQQMLDLFDIVGIVHFGIAGNANNSLSIGDVSIPKQLAHTGIWDWVNPNGTLPSNDVAHLDFKTYNVPKGEDNLLGHIGYSNEQFFSNSQKPNVDRPLFWAKVTQQWLHLASKLEGMKLEQCVNSSLCLDEEPKVVVGLRASTANIFVDNAAYRNFLFQTFKVSSVDMESSATSLSNGFPVIVIRGLSDLAGGQSGLNAIQMFGSLAALNTAIVVIAFLEQLPRSAYS</sequence>
<dbReference type="InterPro" id="IPR035994">
    <property type="entry name" value="Nucleoside_phosphorylase_sf"/>
</dbReference>
<name>A0A2P5BSI2_TREOI</name>
<dbReference type="CDD" id="cd09008">
    <property type="entry name" value="MTAN"/>
    <property type="match status" value="1"/>
</dbReference>
<evidence type="ECO:0000313" key="4">
    <source>
        <dbReference type="Proteomes" id="UP000237000"/>
    </source>
</evidence>
<dbReference type="Proteomes" id="UP000237000">
    <property type="component" value="Unassembled WGS sequence"/>
</dbReference>
<dbReference type="InterPro" id="IPR000845">
    <property type="entry name" value="Nucleoside_phosphorylase_d"/>
</dbReference>
<feature type="domain" description="Nucleoside phosphorylase" evidence="2">
    <location>
        <begin position="46"/>
        <end position="326"/>
    </location>
</feature>
<dbReference type="FunCoup" id="A0A2P5BSI2">
    <property type="interactions" value="337"/>
</dbReference>
<evidence type="ECO:0000256" key="1">
    <source>
        <dbReference type="SAM" id="SignalP"/>
    </source>
</evidence>
<dbReference type="PANTHER" id="PTHR21234">
    <property type="entry name" value="PURINE NUCLEOSIDE PHOSPHORYLASE"/>
    <property type="match status" value="1"/>
</dbReference>
<feature type="signal peptide" evidence="1">
    <location>
        <begin position="1"/>
        <end position="25"/>
    </location>
</feature>
<keyword evidence="1" id="KW-0732">Signal</keyword>
<evidence type="ECO:0000259" key="2">
    <source>
        <dbReference type="Pfam" id="PF01048"/>
    </source>
</evidence>
<dbReference type="AlphaFoldDB" id="A0A2P5BSI2"/>
<dbReference type="STRING" id="63057.A0A2P5BSI2"/>
<dbReference type="EMBL" id="JXTC01000468">
    <property type="protein sequence ID" value="PON51767.1"/>
    <property type="molecule type" value="Genomic_DNA"/>
</dbReference>
<evidence type="ECO:0000313" key="3">
    <source>
        <dbReference type="EMBL" id="PON51767.1"/>
    </source>
</evidence>
<organism evidence="3 4">
    <name type="scientific">Trema orientale</name>
    <name type="common">Charcoal tree</name>
    <name type="synonym">Celtis orientalis</name>
    <dbReference type="NCBI Taxonomy" id="63057"/>
    <lineage>
        <taxon>Eukaryota</taxon>
        <taxon>Viridiplantae</taxon>
        <taxon>Streptophyta</taxon>
        <taxon>Embryophyta</taxon>
        <taxon>Tracheophyta</taxon>
        <taxon>Spermatophyta</taxon>
        <taxon>Magnoliopsida</taxon>
        <taxon>eudicotyledons</taxon>
        <taxon>Gunneridae</taxon>
        <taxon>Pentapetalae</taxon>
        <taxon>rosids</taxon>
        <taxon>fabids</taxon>
        <taxon>Rosales</taxon>
        <taxon>Cannabaceae</taxon>
        <taxon>Trema</taxon>
    </lineage>
</organism>